<accession>A0ABR0K0M9</accession>
<evidence type="ECO:0000313" key="2">
    <source>
        <dbReference type="Proteomes" id="UP001345013"/>
    </source>
</evidence>
<dbReference type="Proteomes" id="UP001345013">
    <property type="component" value="Unassembled WGS sequence"/>
</dbReference>
<proteinExistence type="predicted"/>
<reference evidence="1 2" key="1">
    <citation type="submission" date="2023-08" db="EMBL/GenBank/DDBJ databases">
        <title>Black Yeasts Isolated from many extreme environments.</title>
        <authorList>
            <person name="Coleine C."/>
            <person name="Stajich J.E."/>
            <person name="Selbmann L."/>
        </authorList>
    </citation>
    <scope>NUCLEOTIDE SEQUENCE [LARGE SCALE GENOMIC DNA]</scope>
    <source>
        <strain evidence="1 2">CCFEE 5885</strain>
    </source>
</reference>
<dbReference type="EMBL" id="JAVRRG010000142">
    <property type="protein sequence ID" value="KAK5081053.1"/>
    <property type="molecule type" value="Genomic_DNA"/>
</dbReference>
<dbReference type="PANTHER" id="PTHR35205">
    <property type="entry name" value="NB-ARC AND TPR DOMAIN PROTEIN"/>
    <property type="match status" value="1"/>
</dbReference>
<evidence type="ECO:0000313" key="1">
    <source>
        <dbReference type="EMBL" id="KAK5081053.1"/>
    </source>
</evidence>
<comment type="caution">
    <text evidence="1">The sequence shown here is derived from an EMBL/GenBank/DDBJ whole genome shotgun (WGS) entry which is preliminary data.</text>
</comment>
<organism evidence="1 2">
    <name type="scientific">Lithohypha guttulata</name>
    <dbReference type="NCBI Taxonomy" id="1690604"/>
    <lineage>
        <taxon>Eukaryota</taxon>
        <taxon>Fungi</taxon>
        <taxon>Dikarya</taxon>
        <taxon>Ascomycota</taxon>
        <taxon>Pezizomycotina</taxon>
        <taxon>Eurotiomycetes</taxon>
        <taxon>Chaetothyriomycetidae</taxon>
        <taxon>Chaetothyriales</taxon>
        <taxon>Trichomeriaceae</taxon>
        <taxon>Lithohypha</taxon>
    </lineage>
</organism>
<gene>
    <name evidence="1" type="ORF">LTR24_008325</name>
</gene>
<dbReference type="SUPFAM" id="SSF52540">
    <property type="entry name" value="P-loop containing nucleoside triphosphate hydrolases"/>
    <property type="match status" value="1"/>
</dbReference>
<dbReference type="PANTHER" id="PTHR35205:SF1">
    <property type="entry name" value="ZU5 DOMAIN-CONTAINING PROTEIN"/>
    <property type="match status" value="1"/>
</dbReference>
<keyword evidence="2" id="KW-1185">Reference proteome</keyword>
<dbReference type="InterPro" id="IPR027417">
    <property type="entry name" value="P-loop_NTPase"/>
</dbReference>
<name>A0ABR0K0M9_9EURO</name>
<sequence length="144" mass="16448">MRTHLGVSETSRHRRCIVLGGIGGIVVAFARRHCSFYDSTFLFNATSEVMLKVSFRRIAEVIFDHQNLHDFEDEQILAGVRQWLSEPSNSQWLMILDNYDEPDTYDVVEYYPTASHGAIIVTTRLPSEVNGTRIRVGPPYDDRG</sequence>
<protein>
    <submittedName>
        <fullName evidence="1">Uncharacterized protein</fullName>
    </submittedName>
</protein>
<dbReference type="Gene3D" id="3.40.50.300">
    <property type="entry name" value="P-loop containing nucleotide triphosphate hydrolases"/>
    <property type="match status" value="1"/>
</dbReference>